<organism evidence="1 2">
    <name type="scientific">Entomophthora muscae</name>
    <dbReference type="NCBI Taxonomy" id="34485"/>
    <lineage>
        <taxon>Eukaryota</taxon>
        <taxon>Fungi</taxon>
        <taxon>Fungi incertae sedis</taxon>
        <taxon>Zoopagomycota</taxon>
        <taxon>Entomophthoromycotina</taxon>
        <taxon>Entomophthoromycetes</taxon>
        <taxon>Entomophthorales</taxon>
        <taxon>Entomophthoraceae</taxon>
        <taxon>Entomophthora</taxon>
    </lineage>
</organism>
<reference evidence="1" key="1">
    <citation type="submission" date="2022-04" db="EMBL/GenBank/DDBJ databases">
        <title>Genome of the entomopathogenic fungus Entomophthora muscae.</title>
        <authorList>
            <person name="Elya C."/>
            <person name="Lovett B.R."/>
            <person name="Lee E."/>
            <person name="Macias A.M."/>
            <person name="Hajek A.E."/>
            <person name="De Bivort B.L."/>
            <person name="Kasson M.T."/>
            <person name="De Fine Licht H.H."/>
            <person name="Stajich J.E."/>
        </authorList>
    </citation>
    <scope>NUCLEOTIDE SEQUENCE</scope>
    <source>
        <strain evidence="1">Berkeley</strain>
    </source>
</reference>
<accession>A0ACC2RE69</accession>
<keyword evidence="2" id="KW-1185">Reference proteome</keyword>
<dbReference type="EMBL" id="QTSX02007421">
    <property type="protein sequence ID" value="KAJ9048374.1"/>
    <property type="molecule type" value="Genomic_DNA"/>
</dbReference>
<gene>
    <name evidence="1" type="ORF">DSO57_1035663</name>
</gene>
<evidence type="ECO:0000313" key="2">
    <source>
        <dbReference type="Proteomes" id="UP001165960"/>
    </source>
</evidence>
<name>A0ACC2RE69_9FUNG</name>
<comment type="caution">
    <text evidence="1">The sequence shown here is derived from an EMBL/GenBank/DDBJ whole genome shotgun (WGS) entry which is preliminary data.</text>
</comment>
<evidence type="ECO:0000313" key="1">
    <source>
        <dbReference type="EMBL" id="KAJ9048374.1"/>
    </source>
</evidence>
<protein>
    <submittedName>
        <fullName evidence="1">Uncharacterized protein</fullName>
    </submittedName>
</protein>
<sequence length="132" mass="14401">MKYPPFDIVIRLIHVVRYVKGRLIERPLCESGNSVATKYGAHAPDNLPTDLPAEKASPQPRGVKTAGLTPSKVCTRDPVLLKLTSPTLEARCRSQLELPKQGTRTNDDLIPAATQLCASLLTGIKPPPAQFY</sequence>
<dbReference type="Proteomes" id="UP001165960">
    <property type="component" value="Unassembled WGS sequence"/>
</dbReference>
<proteinExistence type="predicted"/>